<comment type="caution">
    <text evidence="2">The sequence shown here is derived from an EMBL/GenBank/DDBJ whole genome shotgun (WGS) entry which is preliminary data.</text>
</comment>
<reference evidence="2 3" key="1">
    <citation type="submission" date="2023-03" db="EMBL/GenBank/DDBJ databases">
        <title>Bacillus Genome Sequencing.</title>
        <authorList>
            <person name="Dunlap C."/>
        </authorList>
    </citation>
    <scope>NUCLEOTIDE SEQUENCE [LARGE SCALE GENOMIC DNA]</scope>
    <source>
        <strain evidence="2 3">BD-525</strain>
    </source>
</reference>
<sequence length="292" mass="31442">MKRHISAMLLSLLLSVAVFASFAGASAAPAIAKCKATPIKAPVGELRADQLMFGYTDNTGKQILGLIGEPGKSHPGPKTLTSVLYTPGKQFNVSYLKHQKMSSKSDGRQNANNFKNDEGELFKLTYASNKLNSNESVLLAAKNAFQGHTFLALKSVQKGKFSQKTIQAIEKTKNRKVASQGLIATTTSGIQIGLVKFVKGSGKPLASLVLVDKGGMVFEDFVGNNDSQSTWRVDDGGQISADYFNLLFVSYSKAGYALGVEWYGAEGSNLTVIQQKGAKFRVVQENGRYMAP</sequence>
<feature type="signal peptide" evidence="1">
    <location>
        <begin position="1"/>
        <end position="20"/>
    </location>
</feature>
<keyword evidence="3" id="KW-1185">Reference proteome</keyword>
<proteinExistence type="predicted"/>
<dbReference type="EMBL" id="JARLKZ010000014">
    <property type="protein sequence ID" value="MEC0241887.1"/>
    <property type="molecule type" value="Genomic_DNA"/>
</dbReference>
<dbReference type="RefSeq" id="WP_326089559.1">
    <property type="nucleotide sequence ID" value="NZ_JARLKZ010000014.1"/>
</dbReference>
<organism evidence="2 3">
    <name type="scientific">Paenibacillus dokdonensis</name>
    <dbReference type="NCBI Taxonomy" id="2567944"/>
    <lineage>
        <taxon>Bacteria</taxon>
        <taxon>Bacillati</taxon>
        <taxon>Bacillota</taxon>
        <taxon>Bacilli</taxon>
        <taxon>Bacillales</taxon>
        <taxon>Paenibacillaceae</taxon>
        <taxon>Paenibacillus</taxon>
    </lineage>
</organism>
<evidence type="ECO:0000313" key="2">
    <source>
        <dbReference type="EMBL" id="MEC0241887.1"/>
    </source>
</evidence>
<feature type="chain" id="PRO_5045883767" evidence="1">
    <location>
        <begin position="21"/>
        <end position="292"/>
    </location>
</feature>
<protein>
    <submittedName>
        <fullName evidence="2">Uncharacterized protein</fullName>
    </submittedName>
</protein>
<dbReference type="Proteomes" id="UP001344632">
    <property type="component" value="Unassembled WGS sequence"/>
</dbReference>
<evidence type="ECO:0000313" key="3">
    <source>
        <dbReference type="Proteomes" id="UP001344632"/>
    </source>
</evidence>
<keyword evidence="1" id="KW-0732">Signal</keyword>
<accession>A0ABU6GS09</accession>
<gene>
    <name evidence="2" type="ORF">P4H66_18900</name>
</gene>
<evidence type="ECO:0000256" key="1">
    <source>
        <dbReference type="SAM" id="SignalP"/>
    </source>
</evidence>
<name>A0ABU6GS09_9BACL</name>